<evidence type="ECO:0008006" key="3">
    <source>
        <dbReference type="Google" id="ProtNLM"/>
    </source>
</evidence>
<keyword evidence="2" id="KW-1185">Reference proteome</keyword>
<gene>
    <name evidence="1" type="ORF">K6K41_07845</name>
</gene>
<sequence length="441" mass="46584">MSAITLVTKKSFSYDDFMNDLRGDVFSPTTEIKYFKDKIVMTGENGVSVEFYGDDLRPKDNTGHITSGVLKINGVVVAEISDVDLDISSSEFIAAVAFVGSTLPLRLVLGLNYEGPDDEFTFFGGKGSDTISGESDAGNFLFGGAGHDVFLAHDAETYFDGGQGFDKVNYYAAGEGVTVNLADPSKNTGIAEGHTYSSIEDVTGGYFDDKLVGNEEANVLDGSLGDDTLVGGGGRDTLNGGDDDKGSFDFASFEGIRETGGIGVYASLKDGVANAEGVVGIKLKNIEGLIGSSFRDRLIGDNGDNILYGEDGSDTLQGGKGADTLRGDEEAFGFSDGDEFYYANVKEGGDLILDYDIYDMIGISRSGFKLAGDYAVIDGVTFIKGPGAKAVTDEGTFLFNTKTGKLFFDADGTGSGKAKLIAEIQFDNPDSIDAGDFVLRF</sequence>
<dbReference type="KEGG" id="cmet:K6K41_07845"/>
<organism evidence="1 2">
    <name type="scientific">Chenggangzhangella methanolivorans</name>
    <dbReference type="NCBI Taxonomy" id="1437009"/>
    <lineage>
        <taxon>Bacteria</taxon>
        <taxon>Pseudomonadati</taxon>
        <taxon>Pseudomonadota</taxon>
        <taxon>Alphaproteobacteria</taxon>
        <taxon>Hyphomicrobiales</taxon>
        <taxon>Methylopilaceae</taxon>
        <taxon>Chenggangzhangella</taxon>
    </lineage>
</organism>
<name>A0A9E6UNQ0_9HYPH</name>
<dbReference type="AlphaFoldDB" id="A0A9E6UNQ0"/>
<dbReference type="EMBL" id="CP081869">
    <property type="protein sequence ID" value="QZO01366.1"/>
    <property type="molecule type" value="Genomic_DNA"/>
</dbReference>
<evidence type="ECO:0000313" key="2">
    <source>
        <dbReference type="Proteomes" id="UP000825701"/>
    </source>
</evidence>
<evidence type="ECO:0000313" key="1">
    <source>
        <dbReference type="EMBL" id="QZO01366.1"/>
    </source>
</evidence>
<dbReference type="InterPro" id="IPR011049">
    <property type="entry name" value="Serralysin-like_metalloprot_C"/>
</dbReference>
<dbReference type="GO" id="GO:0005509">
    <property type="term" value="F:calcium ion binding"/>
    <property type="evidence" value="ECO:0007669"/>
    <property type="project" value="InterPro"/>
</dbReference>
<dbReference type="PRINTS" id="PR00313">
    <property type="entry name" value="CABNDNGRPT"/>
</dbReference>
<reference evidence="1" key="1">
    <citation type="submission" date="2021-08" db="EMBL/GenBank/DDBJ databases">
        <authorList>
            <person name="Zhang H."/>
            <person name="Xu M."/>
            <person name="Yu Z."/>
            <person name="Yang L."/>
            <person name="Cai Y."/>
        </authorList>
    </citation>
    <scope>NUCLEOTIDE SEQUENCE</scope>
    <source>
        <strain evidence="1">CHL1</strain>
    </source>
</reference>
<proteinExistence type="predicted"/>
<dbReference type="InterPro" id="IPR001343">
    <property type="entry name" value="Hemolysn_Ca-bd"/>
</dbReference>
<dbReference type="Pfam" id="PF00353">
    <property type="entry name" value="HemolysinCabind"/>
    <property type="match status" value="3"/>
</dbReference>
<dbReference type="SUPFAM" id="SSF51120">
    <property type="entry name" value="beta-Roll"/>
    <property type="match status" value="2"/>
</dbReference>
<protein>
    <recommendedName>
        <fullName evidence="3">Calcium-binding protein</fullName>
    </recommendedName>
</protein>
<dbReference type="Proteomes" id="UP000825701">
    <property type="component" value="Chromosome"/>
</dbReference>
<accession>A0A9E6UNQ0</accession>
<dbReference type="Gene3D" id="2.150.10.10">
    <property type="entry name" value="Serralysin-like metalloprotease, C-terminal"/>
    <property type="match status" value="2"/>
</dbReference>
<dbReference type="RefSeq" id="WP_261404632.1">
    <property type="nucleotide sequence ID" value="NZ_CP081869.1"/>
</dbReference>